<name>A0ABQ6HMW1_9MICO</name>
<evidence type="ECO:0000259" key="3">
    <source>
        <dbReference type="Pfam" id="PF01728"/>
    </source>
</evidence>
<keyword evidence="5" id="KW-1185">Reference proteome</keyword>
<dbReference type="PANTHER" id="PTHR32319">
    <property type="entry name" value="BACTERIAL HEMOLYSIN-LIKE PROTEIN"/>
    <property type="match status" value="1"/>
</dbReference>
<evidence type="ECO:0000313" key="4">
    <source>
        <dbReference type="EMBL" id="GMA19013.1"/>
    </source>
</evidence>
<feature type="domain" description="Ribosomal RNA methyltransferase FtsJ" evidence="3">
    <location>
        <begin position="6"/>
        <end position="124"/>
    </location>
</feature>
<dbReference type="InterPro" id="IPR002877">
    <property type="entry name" value="RNA_MeTrfase_FtsJ_dom"/>
</dbReference>
<dbReference type="Gene3D" id="3.40.50.150">
    <property type="entry name" value="Vaccinia Virus protein VP39"/>
    <property type="match status" value="1"/>
</dbReference>
<comment type="caution">
    <text evidence="4">The sequence shown here is derived from an EMBL/GenBank/DDBJ whole genome shotgun (WGS) entry which is preliminary data.</text>
</comment>
<reference evidence="5" key="1">
    <citation type="journal article" date="2019" name="Int. J. Syst. Evol. Microbiol.">
        <title>The Global Catalogue of Microorganisms (GCM) 10K type strain sequencing project: providing services to taxonomists for standard genome sequencing and annotation.</title>
        <authorList>
            <consortium name="The Broad Institute Genomics Platform"/>
            <consortium name="The Broad Institute Genome Sequencing Center for Infectious Disease"/>
            <person name="Wu L."/>
            <person name="Ma J."/>
        </authorList>
    </citation>
    <scope>NUCLEOTIDE SEQUENCE [LARGE SCALE GENOMIC DNA]</scope>
    <source>
        <strain evidence="5">NBRC 105830</strain>
    </source>
</reference>
<protein>
    <recommendedName>
        <fullName evidence="3">Ribosomal RNA methyltransferase FtsJ domain-containing protein</fullName>
    </recommendedName>
</protein>
<evidence type="ECO:0000256" key="2">
    <source>
        <dbReference type="SAM" id="MobiDB-lite"/>
    </source>
</evidence>
<dbReference type="InterPro" id="IPR047048">
    <property type="entry name" value="TlyA"/>
</dbReference>
<dbReference type="EMBL" id="BSUJ01000001">
    <property type="protein sequence ID" value="GMA19013.1"/>
    <property type="molecule type" value="Genomic_DNA"/>
</dbReference>
<proteinExistence type="predicted"/>
<dbReference type="InterPro" id="IPR029063">
    <property type="entry name" value="SAM-dependent_MTases_sf"/>
</dbReference>
<keyword evidence="1" id="KW-0694">RNA-binding</keyword>
<sequence length="165" mass="17727">MAEVADDPRVDERSGVNVRYVEPDELGGPFQLLVSDLSFISLTLVLDRLRALTLPGADLVLLVKPQFEVGRDRLGRTGVVRSTEQRVEAVVRVAAEAERMGLTVHGLARSPIAGGDGNVEVLLWCRHPSADPPPRPGLSVDAARVEPLVVDRAGGPPRPSKETLS</sequence>
<evidence type="ECO:0000256" key="1">
    <source>
        <dbReference type="ARBA" id="ARBA00022884"/>
    </source>
</evidence>
<dbReference type="Pfam" id="PF01728">
    <property type="entry name" value="FtsJ"/>
    <property type="match status" value="1"/>
</dbReference>
<dbReference type="Proteomes" id="UP001157109">
    <property type="component" value="Unassembled WGS sequence"/>
</dbReference>
<feature type="region of interest" description="Disordered" evidence="2">
    <location>
        <begin position="131"/>
        <end position="165"/>
    </location>
</feature>
<organism evidence="4 5">
    <name type="scientific">Arsenicicoccus piscis</name>
    <dbReference type="NCBI Taxonomy" id="673954"/>
    <lineage>
        <taxon>Bacteria</taxon>
        <taxon>Bacillati</taxon>
        <taxon>Actinomycetota</taxon>
        <taxon>Actinomycetes</taxon>
        <taxon>Micrococcales</taxon>
        <taxon>Intrasporangiaceae</taxon>
        <taxon>Arsenicicoccus</taxon>
    </lineage>
</organism>
<accession>A0ABQ6HMW1</accession>
<gene>
    <name evidence="4" type="ORF">GCM10025862_10340</name>
</gene>
<evidence type="ECO:0000313" key="5">
    <source>
        <dbReference type="Proteomes" id="UP001157109"/>
    </source>
</evidence>
<dbReference type="PANTHER" id="PTHR32319:SF0">
    <property type="entry name" value="BACTERIAL HEMOLYSIN-LIKE PROTEIN"/>
    <property type="match status" value="1"/>
</dbReference>